<gene>
    <name evidence="2" type="ORF">J2W36_001963</name>
</gene>
<evidence type="ECO:0000313" key="2">
    <source>
        <dbReference type="EMBL" id="MDP9899712.1"/>
    </source>
</evidence>
<name>A0ABT9S5S2_9BURK</name>
<protein>
    <recommendedName>
        <fullName evidence="1">Knr4/Smi1-like domain-containing protein</fullName>
    </recommendedName>
</protein>
<feature type="domain" description="Knr4/Smi1-like" evidence="1">
    <location>
        <begin position="8"/>
        <end position="128"/>
    </location>
</feature>
<dbReference type="InterPro" id="IPR018958">
    <property type="entry name" value="Knr4/Smi1-like_dom"/>
</dbReference>
<dbReference type="EMBL" id="JAUSRO010000005">
    <property type="protein sequence ID" value="MDP9899712.1"/>
    <property type="molecule type" value="Genomic_DNA"/>
</dbReference>
<dbReference type="SUPFAM" id="SSF160631">
    <property type="entry name" value="SMI1/KNR4-like"/>
    <property type="match status" value="1"/>
</dbReference>
<organism evidence="2 3">
    <name type="scientific">Variovorax ginsengisoli</name>
    <dbReference type="NCBI Taxonomy" id="363844"/>
    <lineage>
        <taxon>Bacteria</taxon>
        <taxon>Pseudomonadati</taxon>
        <taxon>Pseudomonadota</taxon>
        <taxon>Betaproteobacteria</taxon>
        <taxon>Burkholderiales</taxon>
        <taxon>Comamonadaceae</taxon>
        <taxon>Variovorax</taxon>
    </lineage>
</organism>
<dbReference type="Pfam" id="PF14567">
    <property type="entry name" value="SUKH_5"/>
    <property type="match status" value="1"/>
</dbReference>
<dbReference type="RefSeq" id="WP_307689529.1">
    <property type="nucleotide sequence ID" value="NZ_JAUSRO010000005.1"/>
</dbReference>
<sequence>MLGQTADGADEAQIQALECSLGVRLPPSYRRFLALTGALNLGGIEVTGIIGGNAMDLSGGSTYGETIRARDDFALPPTLLVIQPDGDAPHCLDLSSADSSGEMAVVCFQLNTKSASLVAQDFEHWLSTWVLPADVTEA</sequence>
<dbReference type="InterPro" id="IPR037883">
    <property type="entry name" value="Knr4/Smi1-like_sf"/>
</dbReference>
<dbReference type="Gene3D" id="3.40.1580.10">
    <property type="entry name" value="SMI1/KNR4-like"/>
    <property type="match status" value="1"/>
</dbReference>
<evidence type="ECO:0000313" key="3">
    <source>
        <dbReference type="Proteomes" id="UP001226867"/>
    </source>
</evidence>
<comment type="caution">
    <text evidence="2">The sequence shown here is derived from an EMBL/GenBank/DDBJ whole genome shotgun (WGS) entry which is preliminary data.</text>
</comment>
<reference evidence="2 3" key="1">
    <citation type="submission" date="2023-07" db="EMBL/GenBank/DDBJ databases">
        <title>Sorghum-associated microbial communities from plants grown in Nebraska, USA.</title>
        <authorList>
            <person name="Schachtman D."/>
        </authorList>
    </citation>
    <scope>NUCLEOTIDE SEQUENCE [LARGE SCALE GENOMIC DNA]</scope>
    <source>
        <strain evidence="2 3">DS1607</strain>
    </source>
</reference>
<proteinExistence type="predicted"/>
<dbReference type="SMART" id="SM00860">
    <property type="entry name" value="SMI1_KNR4"/>
    <property type="match status" value="1"/>
</dbReference>
<dbReference type="Proteomes" id="UP001226867">
    <property type="component" value="Unassembled WGS sequence"/>
</dbReference>
<evidence type="ECO:0000259" key="1">
    <source>
        <dbReference type="SMART" id="SM00860"/>
    </source>
</evidence>
<accession>A0ABT9S5S2</accession>
<keyword evidence="3" id="KW-1185">Reference proteome</keyword>